<name>A0A7V8RFS7_9SPHN</name>
<accession>A0A7V8RFS7</accession>
<organism evidence="1 2">
    <name type="scientific">Sphingomonas ursincola</name>
    <dbReference type="NCBI Taxonomy" id="56361"/>
    <lineage>
        <taxon>Bacteria</taxon>
        <taxon>Pseudomonadati</taxon>
        <taxon>Pseudomonadota</taxon>
        <taxon>Alphaproteobacteria</taxon>
        <taxon>Sphingomonadales</taxon>
        <taxon>Sphingomonadaceae</taxon>
        <taxon>Sphingomonas</taxon>
    </lineage>
</organism>
<dbReference type="AlphaFoldDB" id="A0A7V8RFS7"/>
<dbReference type="Proteomes" id="UP000589292">
    <property type="component" value="Unassembled WGS sequence"/>
</dbReference>
<protein>
    <submittedName>
        <fullName evidence="1">DUF1178 family protein</fullName>
    </submittedName>
</protein>
<gene>
    <name evidence="1" type="ORF">FG486_14745</name>
</gene>
<keyword evidence="2" id="KW-1185">Reference proteome</keyword>
<dbReference type="InterPro" id="IPR009562">
    <property type="entry name" value="DUF1178"/>
</dbReference>
<reference evidence="1 2" key="1">
    <citation type="journal article" date="1994" name="Int. J. Syst. Bacteriol.">
        <title>Phylogenetic positions of novel aerobic, bacteriochlorophyll a-containing bacteria and description of Roseococcus thiosulfatophilus gen. nov., sp. nov., Erythromicrobium ramosum gen. nov., sp. nov., and Erythrobacter litoralis sp. nov.</title>
        <authorList>
            <person name="Yurkov V."/>
            <person name="Stackebrandt E."/>
            <person name="Holmes A."/>
            <person name="Fuerst J.A."/>
            <person name="Hugenholtz P."/>
            <person name="Golecki J."/>
            <person name="Gad'on N."/>
            <person name="Gorlenko V.M."/>
            <person name="Kompantseva E.I."/>
            <person name="Drews G."/>
        </authorList>
    </citation>
    <scope>NUCLEOTIDE SEQUENCE [LARGE SCALE GENOMIC DNA]</scope>
    <source>
        <strain evidence="1 2">KR-99</strain>
    </source>
</reference>
<dbReference type="Pfam" id="PF06676">
    <property type="entry name" value="DUF1178"/>
    <property type="match status" value="1"/>
</dbReference>
<evidence type="ECO:0000313" key="2">
    <source>
        <dbReference type="Proteomes" id="UP000589292"/>
    </source>
</evidence>
<sequence>MIVYDLKCANDHVFEVWFASSQAYEDQRARGLIACAFCGSTEVGKAVMAPRLNAKGNQRDVSLPAVIDAPSTPSPVSISNAPASAPAPAEVAKLQAVLHALAQAQAKALEQSTWVGRDFADRARAMHYGEEDHAPIHGQADPDEAAALVEEGVAVAPLPFPVIPPDAKN</sequence>
<evidence type="ECO:0000313" key="1">
    <source>
        <dbReference type="EMBL" id="MBA1375603.1"/>
    </source>
</evidence>
<proteinExistence type="predicted"/>
<dbReference type="EMBL" id="VDES01000003">
    <property type="protein sequence ID" value="MBA1375603.1"/>
    <property type="molecule type" value="Genomic_DNA"/>
</dbReference>
<dbReference type="PIRSF" id="PIRSF032131">
    <property type="entry name" value="UCP032131"/>
    <property type="match status" value="1"/>
</dbReference>
<comment type="caution">
    <text evidence="1">The sequence shown here is derived from an EMBL/GenBank/DDBJ whole genome shotgun (WGS) entry which is preliminary data.</text>
</comment>
<dbReference type="RefSeq" id="WP_181268111.1">
    <property type="nucleotide sequence ID" value="NZ_BAAAGB010000001.1"/>
</dbReference>